<protein>
    <submittedName>
        <fullName evidence="5">DNA-binding GntR family transcriptional regulator</fullName>
    </submittedName>
</protein>
<comment type="caution">
    <text evidence="5">The sequence shown here is derived from an EMBL/GenBank/DDBJ whole genome shotgun (WGS) entry which is preliminary data.</text>
</comment>
<feature type="domain" description="HTH gntR-type" evidence="4">
    <location>
        <begin position="2"/>
        <end position="69"/>
    </location>
</feature>
<dbReference type="GO" id="GO:0003700">
    <property type="term" value="F:DNA-binding transcription factor activity"/>
    <property type="evidence" value="ECO:0007669"/>
    <property type="project" value="InterPro"/>
</dbReference>
<dbReference type="Proteomes" id="UP000236919">
    <property type="component" value="Unassembled WGS sequence"/>
</dbReference>
<dbReference type="PROSITE" id="PS50949">
    <property type="entry name" value="HTH_GNTR"/>
    <property type="match status" value="1"/>
</dbReference>
<dbReference type="CDD" id="cd07377">
    <property type="entry name" value="WHTH_GntR"/>
    <property type="match status" value="1"/>
</dbReference>
<accession>A0A2S4MB26</accession>
<sequence>MAEAVERVYVAIRSGIIDGTYPSGTPLRAEGLAIQLGVSRTPVREAFRRLDAEGLVRIVANQGARVTGWSRRAMEEVFGIRVRLESYAAELGATTLSEEAIDELDQLDVQMRNLAAGKATGFIDAIATANSRFHRIIVDGSMNQRLAAMISMVVETHLIGMTFRNYGPGDLARSMSHHSELVSAFRARNGAWASAVMQSHILAARSVVIADSDET</sequence>
<dbReference type="PANTHER" id="PTHR43537">
    <property type="entry name" value="TRANSCRIPTIONAL REGULATOR, GNTR FAMILY"/>
    <property type="match status" value="1"/>
</dbReference>
<dbReference type="Pfam" id="PF07729">
    <property type="entry name" value="FCD"/>
    <property type="match status" value="1"/>
</dbReference>
<reference evidence="5 6" key="1">
    <citation type="submission" date="2018-01" db="EMBL/GenBank/DDBJ databases">
        <title>Genomic Encyclopedia of Type Strains, Phase III (KMG-III): the genomes of soil and plant-associated and newly described type strains.</title>
        <authorList>
            <person name="Whitman W."/>
        </authorList>
    </citation>
    <scope>NUCLEOTIDE SEQUENCE [LARGE SCALE GENOMIC DNA]</scope>
    <source>
        <strain evidence="5 6">1131</strain>
    </source>
</reference>
<dbReference type="EMBL" id="PQFZ01000006">
    <property type="protein sequence ID" value="POR51946.1"/>
    <property type="molecule type" value="Genomic_DNA"/>
</dbReference>
<dbReference type="AlphaFoldDB" id="A0A2S4MB26"/>
<dbReference type="OrthoDB" id="9810548at2"/>
<evidence type="ECO:0000313" key="6">
    <source>
        <dbReference type="Proteomes" id="UP000236919"/>
    </source>
</evidence>
<dbReference type="PANTHER" id="PTHR43537:SF24">
    <property type="entry name" value="GLUCONATE OPERON TRANSCRIPTIONAL REPRESSOR"/>
    <property type="match status" value="1"/>
</dbReference>
<dbReference type="RefSeq" id="WP_103718531.1">
    <property type="nucleotide sequence ID" value="NZ_PQFZ01000006.1"/>
</dbReference>
<keyword evidence="1" id="KW-0805">Transcription regulation</keyword>
<dbReference type="GO" id="GO:0003677">
    <property type="term" value="F:DNA binding"/>
    <property type="evidence" value="ECO:0007669"/>
    <property type="project" value="UniProtKB-KW"/>
</dbReference>
<name>A0A2S4MB26_9HYPH</name>
<dbReference type="Gene3D" id="1.10.10.10">
    <property type="entry name" value="Winged helix-like DNA-binding domain superfamily/Winged helix DNA-binding domain"/>
    <property type="match status" value="1"/>
</dbReference>
<dbReference type="InterPro" id="IPR011711">
    <property type="entry name" value="GntR_C"/>
</dbReference>
<evidence type="ECO:0000256" key="1">
    <source>
        <dbReference type="ARBA" id="ARBA00023015"/>
    </source>
</evidence>
<dbReference type="InterPro" id="IPR036390">
    <property type="entry name" value="WH_DNA-bd_sf"/>
</dbReference>
<dbReference type="Gene3D" id="1.20.120.530">
    <property type="entry name" value="GntR ligand-binding domain-like"/>
    <property type="match status" value="1"/>
</dbReference>
<keyword evidence="6" id="KW-1185">Reference proteome</keyword>
<dbReference type="SUPFAM" id="SSF48008">
    <property type="entry name" value="GntR ligand-binding domain-like"/>
    <property type="match status" value="1"/>
</dbReference>
<dbReference type="InterPro" id="IPR036388">
    <property type="entry name" value="WH-like_DNA-bd_sf"/>
</dbReference>
<organism evidence="5 6">
    <name type="scientific">Bosea psychrotolerans</name>
    <dbReference type="NCBI Taxonomy" id="1871628"/>
    <lineage>
        <taxon>Bacteria</taxon>
        <taxon>Pseudomonadati</taxon>
        <taxon>Pseudomonadota</taxon>
        <taxon>Alphaproteobacteria</taxon>
        <taxon>Hyphomicrobiales</taxon>
        <taxon>Boseaceae</taxon>
        <taxon>Bosea</taxon>
    </lineage>
</organism>
<dbReference type="SMART" id="SM00345">
    <property type="entry name" value="HTH_GNTR"/>
    <property type="match status" value="1"/>
</dbReference>
<evidence type="ECO:0000256" key="2">
    <source>
        <dbReference type="ARBA" id="ARBA00023125"/>
    </source>
</evidence>
<dbReference type="SUPFAM" id="SSF46785">
    <property type="entry name" value="Winged helix' DNA-binding domain"/>
    <property type="match status" value="1"/>
</dbReference>
<proteinExistence type="predicted"/>
<dbReference type="Pfam" id="PF00392">
    <property type="entry name" value="GntR"/>
    <property type="match status" value="1"/>
</dbReference>
<dbReference type="InterPro" id="IPR008920">
    <property type="entry name" value="TF_FadR/GntR_C"/>
</dbReference>
<dbReference type="InterPro" id="IPR000524">
    <property type="entry name" value="Tscrpt_reg_HTH_GntR"/>
</dbReference>
<keyword evidence="3" id="KW-0804">Transcription</keyword>
<keyword evidence="2 5" id="KW-0238">DNA-binding</keyword>
<dbReference type="SMART" id="SM00895">
    <property type="entry name" value="FCD"/>
    <property type="match status" value="1"/>
</dbReference>
<gene>
    <name evidence="5" type="ORF">CYD53_106230</name>
</gene>
<evidence type="ECO:0000313" key="5">
    <source>
        <dbReference type="EMBL" id="POR51946.1"/>
    </source>
</evidence>
<evidence type="ECO:0000259" key="4">
    <source>
        <dbReference type="PROSITE" id="PS50949"/>
    </source>
</evidence>
<evidence type="ECO:0000256" key="3">
    <source>
        <dbReference type="ARBA" id="ARBA00023163"/>
    </source>
</evidence>